<protein>
    <submittedName>
        <fullName evidence="1">Uncharacterized protein</fullName>
    </submittedName>
</protein>
<evidence type="ECO:0000313" key="1">
    <source>
        <dbReference type="EMBL" id="AYV77510.1"/>
    </source>
</evidence>
<organism evidence="1">
    <name type="scientific">Dasosvirus sp</name>
    <dbReference type="NCBI Taxonomy" id="2487764"/>
    <lineage>
        <taxon>Viruses</taxon>
        <taxon>Varidnaviria</taxon>
        <taxon>Bamfordvirae</taxon>
        <taxon>Nucleocytoviricota</taxon>
        <taxon>Megaviricetes</taxon>
        <taxon>Imitervirales</taxon>
        <taxon>Mimiviridae</taxon>
        <taxon>Klosneuvirinae</taxon>
    </lineage>
</organism>
<sequence>MSTQFTLKFSIAGKVTELKPVITVTGTTNNAQSQSQSQSMITINDISSEYTPTLQNSGIKLFLASSTKESKISDRESKILFLFTKTQPLRYGEKGFLDFDQIDTATQNNKYVEMIYQIIQYGDKTFEIMLDLLTGTLSGSFWDREKYFQDLSENVISYLKCNPNIRVCNIDCFQHFNESGKHFPNCKSFLEIQIGMFGPFDMIRFLVNSGAITSYRLTKLCIERFRPDVLELFLTKDLETRKYITGLEQVPSTETDRDVLGFACQQYIPPEKETDENVTNHKRIVSDILFAIGNDVNNVVRGDIPPIFFSKSLYLTKMLVQRRADVNRLITKQNRYLCSYLAHLMEIYDAERRKIVIWLLQKTGARYVYLDTKTKEFQNKMLAVEYTQDKEIGELLERVKAMDKGSVEELIKKANL</sequence>
<proteinExistence type="predicted"/>
<accession>A0A3G4ZRH5</accession>
<name>A0A3G4ZRH5_9VIRU</name>
<dbReference type="EMBL" id="MK072045">
    <property type="protein sequence ID" value="AYV77510.1"/>
    <property type="molecule type" value="Genomic_DNA"/>
</dbReference>
<reference evidence="1" key="1">
    <citation type="submission" date="2018-10" db="EMBL/GenBank/DDBJ databases">
        <title>Hidden diversity of soil giant viruses.</title>
        <authorList>
            <person name="Schulz F."/>
            <person name="Alteio L."/>
            <person name="Goudeau D."/>
            <person name="Ryan E.M."/>
            <person name="Malmstrom R.R."/>
            <person name="Blanchard J."/>
            <person name="Woyke T."/>
        </authorList>
    </citation>
    <scope>NUCLEOTIDE SEQUENCE</scope>
    <source>
        <strain evidence="1">DSV1</strain>
    </source>
</reference>
<gene>
    <name evidence="1" type="ORF">Dasosvirus4_31</name>
</gene>